<dbReference type="Pfam" id="PF01610">
    <property type="entry name" value="DDE_Tnp_ISL3"/>
    <property type="match status" value="1"/>
</dbReference>
<accession>A0A9W6UR60</accession>
<organism evidence="2 3">
    <name type="scientific">Kitasatospora phosalacinea</name>
    <dbReference type="NCBI Taxonomy" id="2065"/>
    <lineage>
        <taxon>Bacteria</taxon>
        <taxon>Bacillati</taxon>
        <taxon>Actinomycetota</taxon>
        <taxon>Actinomycetes</taxon>
        <taxon>Kitasatosporales</taxon>
        <taxon>Streptomycetaceae</taxon>
        <taxon>Kitasatospora</taxon>
    </lineage>
</organism>
<dbReference type="InterPro" id="IPR002560">
    <property type="entry name" value="Transposase_DDE"/>
</dbReference>
<feature type="domain" description="Transposase IS204/IS1001/IS1096/IS1165 DDE" evidence="1">
    <location>
        <begin position="6"/>
        <end position="78"/>
    </location>
</feature>
<dbReference type="Proteomes" id="UP001165143">
    <property type="component" value="Unassembled WGS sequence"/>
</dbReference>
<dbReference type="PANTHER" id="PTHR33498">
    <property type="entry name" value="TRANSPOSASE FOR INSERTION SEQUENCE ELEMENT IS1557"/>
    <property type="match status" value="1"/>
</dbReference>
<evidence type="ECO:0000259" key="1">
    <source>
        <dbReference type="Pfam" id="PF01610"/>
    </source>
</evidence>
<reference evidence="2" key="1">
    <citation type="submission" date="2023-02" db="EMBL/GenBank/DDBJ databases">
        <title>Kitasatospora phosalacinea NBRC 14362.</title>
        <authorList>
            <person name="Ichikawa N."/>
            <person name="Sato H."/>
            <person name="Tonouchi N."/>
        </authorList>
    </citation>
    <scope>NUCLEOTIDE SEQUENCE</scope>
    <source>
        <strain evidence="2">NBRC 14362</strain>
    </source>
</reference>
<dbReference type="PANTHER" id="PTHR33498:SF1">
    <property type="entry name" value="TRANSPOSASE FOR INSERTION SEQUENCE ELEMENT IS1557"/>
    <property type="match status" value="1"/>
</dbReference>
<proteinExistence type="predicted"/>
<dbReference type="AlphaFoldDB" id="A0A9W6UR60"/>
<dbReference type="InterPro" id="IPR047951">
    <property type="entry name" value="Transpos_ISL3"/>
</dbReference>
<sequence>MVVDAETGGRIDVLPGRTAQALTAWLREHPGIEVVCRDGSGCYGEAIRRALPDAVQVSDRWHLWSNLCDRVLVEVRSHTACWATAVNPSDPVACASRPSESVGSRSTTCSARVSACSNAPAVSTSP</sequence>
<gene>
    <name evidence="2" type="ORF">Kpho01_48280</name>
</gene>
<evidence type="ECO:0000313" key="3">
    <source>
        <dbReference type="Proteomes" id="UP001165143"/>
    </source>
</evidence>
<protein>
    <recommendedName>
        <fullName evidence="1">Transposase IS204/IS1001/IS1096/IS1165 DDE domain-containing protein</fullName>
    </recommendedName>
</protein>
<name>A0A9W6UR60_9ACTN</name>
<comment type="caution">
    <text evidence="2">The sequence shown here is derived from an EMBL/GenBank/DDBJ whole genome shotgun (WGS) entry which is preliminary data.</text>
</comment>
<evidence type="ECO:0000313" key="2">
    <source>
        <dbReference type="EMBL" id="GLW56817.1"/>
    </source>
</evidence>
<dbReference type="EMBL" id="BSRX01000031">
    <property type="protein sequence ID" value="GLW56817.1"/>
    <property type="molecule type" value="Genomic_DNA"/>
</dbReference>